<evidence type="ECO:0000313" key="3">
    <source>
        <dbReference type="EMBL" id="KAL2508777.1"/>
    </source>
</evidence>
<comment type="caution">
    <text evidence="3">The sequence shown here is derived from an EMBL/GenBank/DDBJ whole genome shotgun (WGS) entry which is preliminary data.</text>
</comment>
<evidence type="ECO:0000256" key="1">
    <source>
        <dbReference type="SAM" id="MobiDB-lite"/>
    </source>
</evidence>
<protein>
    <submittedName>
        <fullName evidence="3">Uncharacterized protein</fullName>
    </submittedName>
</protein>
<sequence>MPLISRSAITIHHCNLFLTEPPSQPLVRPPPQPDPYSSTATTTHHCNQMLTASLQAPSQPDNTTATRTSSSWPQQQPLSHCLPPKSQASLTNNLVPISNQIVDLQSKQHHQPNK</sequence>
<dbReference type="EMBL" id="JBFOLJ010000009">
    <property type="protein sequence ID" value="KAL2508777.1"/>
    <property type="molecule type" value="Genomic_DNA"/>
</dbReference>
<evidence type="ECO:0000313" key="4">
    <source>
        <dbReference type="Proteomes" id="UP001604277"/>
    </source>
</evidence>
<gene>
    <name evidence="2" type="ORF">Fot_32314</name>
    <name evidence="3" type="ORF">Fot_32424</name>
</gene>
<reference evidence="4" key="1">
    <citation type="submission" date="2024-07" db="EMBL/GenBank/DDBJ databases">
        <title>Two chromosome-level genome assemblies of Korean endemic species Abeliophyllum distichum and Forsythia ovata (Oleaceae).</title>
        <authorList>
            <person name="Jang H."/>
        </authorList>
    </citation>
    <scope>NUCLEOTIDE SEQUENCE [LARGE SCALE GENOMIC DNA]</scope>
</reference>
<reference evidence="3" key="2">
    <citation type="submission" date="2024-07" db="EMBL/GenBank/DDBJ databases">
        <title>Two chromosome-level genome assemblies of Korean endemic species Abeliophyllum distichum and Forsythia ovata (Oleaceae).</title>
        <authorList>
            <person name="Mun J.H."/>
        </authorList>
    </citation>
    <scope>NUCLEOTIDE SEQUENCE</scope>
    <source>
        <strain evidence="3">KNKB202402200001</strain>
        <tissue evidence="3">Leaf</tissue>
    </source>
</reference>
<keyword evidence="4" id="KW-1185">Reference proteome</keyword>
<feature type="region of interest" description="Disordered" evidence="1">
    <location>
        <begin position="20"/>
        <end position="94"/>
    </location>
</feature>
<feature type="compositionally biased region" description="Pro residues" evidence="1">
    <location>
        <begin position="22"/>
        <end position="34"/>
    </location>
</feature>
<organism evidence="3 4">
    <name type="scientific">Forsythia ovata</name>
    <dbReference type="NCBI Taxonomy" id="205694"/>
    <lineage>
        <taxon>Eukaryota</taxon>
        <taxon>Viridiplantae</taxon>
        <taxon>Streptophyta</taxon>
        <taxon>Embryophyta</taxon>
        <taxon>Tracheophyta</taxon>
        <taxon>Spermatophyta</taxon>
        <taxon>Magnoliopsida</taxon>
        <taxon>eudicotyledons</taxon>
        <taxon>Gunneridae</taxon>
        <taxon>Pentapetalae</taxon>
        <taxon>asterids</taxon>
        <taxon>lamiids</taxon>
        <taxon>Lamiales</taxon>
        <taxon>Oleaceae</taxon>
        <taxon>Forsythieae</taxon>
        <taxon>Forsythia</taxon>
    </lineage>
</organism>
<dbReference type="AlphaFoldDB" id="A0ABD1T7T1"/>
<accession>A0ABD1T7T1</accession>
<proteinExistence type="predicted"/>
<dbReference type="Proteomes" id="UP001604277">
    <property type="component" value="Unassembled WGS sequence"/>
</dbReference>
<dbReference type="EMBL" id="JBFOLJ010000009">
    <property type="protein sequence ID" value="KAL2508667.1"/>
    <property type="molecule type" value="Genomic_DNA"/>
</dbReference>
<evidence type="ECO:0000313" key="2">
    <source>
        <dbReference type="EMBL" id="KAL2508667.1"/>
    </source>
</evidence>
<name>A0ABD1T7T1_9LAMI</name>
<feature type="compositionally biased region" description="Polar residues" evidence="1">
    <location>
        <begin position="36"/>
        <end position="78"/>
    </location>
</feature>